<dbReference type="GO" id="GO:0005737">
    <property type="term" value="C:cytoplasm"/>
    <property type="evidence" value="ECO:0007669"/>
    <property type="project" value="TreeGrafter"/>
</dbReference>
<proteinExistence type="predicted"/>
<dbReference type="EMBL" id="CAXIEN010000030">
    <property type="protein sequence ID" value="CAL1267794.1"/>
    <property type="molecule type" value="Genomic_DNA"/>
</dbReference>
<protein>
    <submittedName>
        <fullName evidence="2">Uncharacterized protein</fullName>
    </submittedName>
</protein>
<feature type="compositionally biased region" description="Acidic residues" evidence="1">
    <location>
        <begin position="311"/>
        <end position="322"/>
    </location>
</feature>
<sequence>MILLVCPCLNIRVHGRGNTFNLEEASNLNLPENVMTDPFFESQVYPVTLDLAGVTMSQKVLCKVRCIENWTVTTCACCTMDVFAKRIDDNDTVLVSSRAETNANYISSLMDSERYSSLFKLILPDINDNFIQNNIGIEFQNGNIDSSLEHVQTQVSNYLKTEQRAMEERIRQFTEEQQSNYTNLLQKVRKNKQAMVYLMIKCKESQNQTEGDVMSESSVGSPSVLNKDSANDSSTSTDSAFDRSETNDLTAAVDAAVKQQKLRALRRTVSNPARSRTKVKRELKRAPASIDVGGVFDMEEFETKESYSCNSDEETDDSENETSADVAQGRPEQFSCATSLPMSIPTLSNYPHFSLHEEEEKEPSPKAPEDIAASMRALACSVRDGTEMFGELPRRRLNTGELLAFRPF</sequence>
<reference evidence="2 3" key="1">
    <citation type="submission" date="2024-04" db="EMBL/GenBank/DDBJ databases">
        <authorList>
            <person name="Rising A."/>
            <person name="Reimegard J."/>
            <person name="Sonavane S."/>
            <person name="Akerstrom W."/>
            <person name="Nylinder S."/>
            <person name="Hedman E."/>
            <person name="Kallberg Y."/>
        </authorList>
    </citation>
    <scope>NUCLEOTIDE SEQUENCE [LARGE SCALE GENOMIC DNA]</scope>
</reference>
<evidence type="ECO:0000313" key="3">
    <source>
        <dbReference type="Proteomes" id="UP001497382"/>
    </source>
</evidence>
<keyword evidence="3" id="KW-1185">Reference proteome</keyword>
<feature type="compositionally biased region" description="Polar residues" evidence="1">
    <location>
        <begin position="207"/>
        <end position="226"/>
    </location>
</feature>
<feature type="region of interest" description="Disordered" evidence="1">
    <location>
        <begin position="207"/>
        <end position="244"/>
    </location>
</feature>
<accession>A0AAV1Z8R4</accession>
<dbReference type="Pfam" id="PF15798">
    <property type="entry name" value="PRAS"/>
    <property type="match status" value="1"/>
</dbReference>
<dbReference type="AlphaFoldDB" id="A0AAV1Z8R4"/>
<organism evidence="2 3">
    <name type="scientific">Larinioides sclopetarius</name>
    <dbReference type="NCBI Taxonomy" id="280406"/>
    <lineage>
        <taxon>Eukaryota</taxon>
        <taxon>Metazoa</taxon>
        <taxon>Ecdysozoa</taxon>
        <taxon>Arthropoda</taxon>
        <taxon>Chelicerata</taxon>
        <taxon>Arachnida</taxon>
        <taxon>Araneae</taxon>
        <taxon>Araneomorphae</taxon>
        <taxon>Entelegynae</taxon>
        <taxon>Araneoidea</taxon>
        <taxon>Araneidae</taxon>
        <taxon>Larinioides</taxon>
    </lineage>
</organism>
<comment type="caution">
    <text evidence="2">The sequence shown here is derived from an EMBL/GenBank/DDBJ whole genome shotgun (WGS) entry which is preliminary data.</text>
</comment>
<dbReference type="GO" id="GO:0032007">
    <property type="term" value="P:negative regulation of TOR signaling"/>
    <property type="evidence" value="ECO:0007669"/>
    <property type="project" value="InterPro"/>
</dbReference>
<feature type="region of interest" description="Disordered" evidence="1">
    <location>
        <begin position="303"/>
        <end position="330"/>
    </location>
</feature>
<dbReference type="InterPro" id="IPR026682">
    <property type="entry name" value="AKT1S1"/>
</dbReference>
<dbReference type="PANTHER" id="PTHR21844:SF2">
    <property type="entry name" value="PROLINE-RICH AKT1 SUBSTRATE 1"/>
    <property type="match status" value="1"/>
</dbReference>
<dbReference type="GO" id="GO:0048011">
    <property type="term" value="P:neurotrophin TRK receptor signaling pathway"/>
    <property type="evidence" value="ECO:0007669"/>
    <property type="project" value="InterPro"/>
</dbReference>
<dbReference type="Proteomes" id="UP001497382">
    <property type="component" value="Unassembled WGS sequence"/>
</dbReference>
<evidence type="ECO:0000256" key="1">
    <source>
        <dbReference type="SAM" id="MobiDB-lite"/>
    </source>
</evidence>
<gene>
    <name evidence="2" type="ORF">LARSCL_LOCUS3849</name>
</gene>
<evidence type="ECO:0000313" key="2">
    <source>
        <dbReference type="EMBL" id="CAL1267794.1"/>
    </source>
</evidence>
<feature type="region of interest" description="Disordered" evidence="1">
    <location>
        <begin position="264"/>
        <end position="283"/>
    </location>
</feature>
<dbReference type="PANTHER" id="PTHR21844">
    <property type="entry name" value="AKT1 SUBSTRATE 1 PROTEIN"/>
    <property type="match status" value="1"/>
</dbReference>
<name>A0AAV1Z8R4_9ARAC</name>